<evidence type="ECO:0000313" key="2">
    <source>
        <dbReference type="EMBL" id="MBS9532785.1"/>
    </source>
</evidence>
<organism evidence="2 3">
    <name type="scientific">Mycolicibacter acidiphilus</name>
    <dbReference type="NCBI Taxonomy" id="2835306"/>
    <lineage>
        <taxon>Bacteria</taxon>
        <taxon>Bacillati</taxon>
        <taxon>Actinomycetota</taxon>
        <taxon>Actinomycetes</taxon>
        <taxon>Mycobacteriales</taxon>
        <taxon>Mycobacteriaceae</taxon>
        <taxon>Mycolicibacter</taxon>
    </lineage>
</organism>
<keyword evidence="3" id="KW-1185">Reference proteome</keyword>
<evidence type="ECO:0008006" key="4">
    <source>
        <dbReference type="Google" id="ProtNLM"/>
    </source>
</evidence>
<sequence>MAKTSVASASKKGPLSSLTKDLLLDRSQFTGFSGDQWKSDLGRGSAPTEGPAPGSYGTTSPQECSTLDTGKPTGSLAGTQAASSELSDTDPEGTHMASVSLTLPAPDLDVKRYIDRCGQYTITSDVGGQTLTQTVTLRLLQPSGLPKWATAYGTTIDSNSPIPGLAPLHGYTVMVRGAYRDVLVNAVQFTMSHDAGYDAAGVAGQLTTLFNAQVAKLEAAP</sequence>
<name>A0ABS5RET3_9MYCO</name>
<comment type="caution">
    <text evidence="2">The sequence shown here is derived from an EMBL/GenBank/DDBJ whole genome shotgun (WGS) entry which is preliminary data.</text>
</comment>
<feature type="compositionally biased region" description="Polar residues" evidence="1">
    <location>
        <begin position="76"/>
        <end position="86"/>
    </location>
</feature>
<protein>
    <recommendedName>
        <fullName evidence="4">PknH-like extracellular domain-containing protein</fullName>
    </recommendedName>
</protein>
<feature type="compositionally biased region" description="Polar residues" evidence="1">
    <location>
        <begin position="56"/>
        <end position="68"/>
    </location>
</feature>
<gene>
    <name evidence="2" type="ORF">KIH27_04185</name>
</gene>
<dbReference type="RefSeq" id="WP_214091678.1">
    <property type="nucleotide sequence ID" value="NZ_JAHCLR010000005.1"/>
</dbReference>
<evidence type="ECO:0000256" key="1">
    <source>
        <dbReference type="SAM" id="MobiDB-lite"/>
    </source>
</evidence>
<dbReference type="Proteomes" id="UP001519535">
    <property type="component" value="Unassembled WGS sequence"/>
</dbReference>
<reference evidence="2 3" key="1">
    <citation type="submission" date="2021-05" db="EMBL/GenBank/DDBJ databases">
        <title>Mycobacterium acidophilum sp. nov., an extremely acid-tolerant member of the genus Mycobacterium.</title>
        <authorList>
            <person name="Xia J."/>
        </authorList>
    </citation>
    <scope>NUCLEOTIDE SEQUENCE [LARGE SCALE GENOMIC DNA]</scope>
    <source>
        <strain evidence="2 3">M1</strain>
    </source>
</reference>
<proteinExistence type="predicted"/>
<evidence type="ECO:0000313" key="3">
    <source>
        <dbReference type="Proteomes" id="UP001519535"/>
    </source>
</evidence>
<dbReference type="EMBL" id="JAHCLR010000005">
    <property type="protein sequence ID" value="MBS9532785.1"/>
    <property type="molecule type" value="Genomic_DNA"/>
</dbReference>
<accession>A0ABS5RET3</accession>
<feature type="region of interest" description="Disordered" evidence="1">
    <location>
        <begin position="32"/>
        <end position="97"/>
    </location>
</feature>